<dbReference type="InParanoid" id="A0A061EMU3"/>
<evidence type="ECO:0008006" key="3">
    <source>
        <dbReference type="Google" id="ProtNLM"/>
    </source>
</evidence>
<organism evidence="1 2">
    <name type="scientific">Theobroma cacao</name>
    <name type="common">Cacao</name>
    <name type="synonym">Cocoa</name>
    <dbReference type="NCBI Taxonomy" id="3641"/>
    <lineage>
        <taxon>Eukaryota</taxon>
        <taxon>Viridiplantae</taxon>
        <taxon>Streptophyta</taxon>
        <taxon>Embryophyta</taxon>
        <taxon>Tracheophyta</taxon>
        <taxon>Spermatophyta</taxon>
        <taxon>Magnoliopsida</taxon>
        <taxon>eudicotyledons</taxon>
        <taxon>Gunneridae</taxon>
        <taxon>Pentapetalae</taxon>
        <taxon>rosids</taxon>
        <taxon>malvids</taxon>
        <taxon>Malvales</taxon>
        <taxon>Malvaceae</taxon>
        <taxon>Byttnerioideae</taxon>
        <taxon>Theobroma</taxon>
    </lineage>
</organism>
<gene>
    <name evidence="1" type="ORF">TCM_020852</name>
</gene>
<evidence type="ECO:0000313" key="2">
    <source>
        <dbReference type="Proteomes" id="UP000026915"/>
    </source>
</evidence>
<protein>
    <recommendedName>
        <fullName evidence="3">Reverse transcriptase zinc-binding domain-containing protein</fullName>
    </recommendedName>
</protein>
<reference evidence="1 2" key="1">
    <citation type="journal article" date="2013" name="Genome Biol.">
        <title>The genome sequence of the most widely cultivated cacao type and its use to identify candidate genes regulating pod color.</title>
        <authorList>
            <person name="Motamayor J.C."/>
            <person name="Mockaitis K."/>
            <person name="Schmutz J."/>
            <person name="Haiminen N."/>
            <person name="Iii D.L."/>
            <person name="Cornejo O."/>
            <person name="Findley S.D."/>
            <person name="Zheng P."/>
            <person name="Utro F."/>
            <person name="Royaert S."/>
            <person name="Saski C."/>
            <person name="Jenkins J."/>
            <person name="Podicheti R."/>
            <person name="Zhao M."/>
            <person name="Scheffler B.E."/>
            <person name="Stack J.C."/>
            <person name="Feltus F.A."/>
            <person name="Mustiga G.M."/>
            <person name="Amores F."/>
            <person name="Phillips W."/>
            <person name="Marelli J.P."/>
            <person name="May G.D."/>
            <person name="Shapiro H."/>
            <person name="Ma J."/>
            <person name="Bustamante C.D."/>
            <person name="Schnell R.J."/>
            <person name="Main D."/>
            <person name="Gilbert D."/>
            <person name="Parida L."/>
            <person name="Kuhn D.N."/>
        </authorList>
    </citation>
    <scope>NUCLEOTIDE SEQUENCE [LARGE SCALE GENOMIC DNA]</scope>
    <source>
        <strain evidence="2">cv. Matina 1-6</strain>
    </source>
</reference>
<dbReference type="EMBL" id="CM001882">
    <property type="protein sequence ID" value="EOY05993.1"/>
    <property type="molecule type" value="Genomic_DNA"/>
</dbReference>
<accession>A0A061EMU3</accession>
<name>A0A061EMU3_THECC</name>
<sequence>MQAVNNSRGVWRDVWSGLAPLRMEVFCWQVIHEGVAVKQELVRRGMITTDQLGVLFARMNQNLCDICFFTVRTFGRSGCDGVASGAKARWRLEYGVVMDNYRCPQLGKVMMKAMKERLVEEWCKPAAREMKFNVDGAAQGCPGESGIRGVLRDNQGDSKNAVKCVTEPEEAA</sequence>
<evidence type="ECO:0000313" key="1">
    <source>
        <dbReference type="EMBL" id="EOY05993.1"/>
    </source>
</evidence>
<keyword evidence="2" id="KW-1185">Reference proteome</keyword>
<dbReference type="HOGENOM" id="CLU_1558018_0_0_1"/>
<dbReference type="Gramene" id="EOY05993">
    <property type="protein sequence ID" value="EOY05993"/>
    <property type="gene ID" value="TCM_020852"/>
</dbReference>
<dbReference type="Proteomes" id="UP000026915">
    <property type="component" value="Chromosome 4"/>
</dbReference>
<dbReference type="AlphaFoldDB" id="A0A061EMU3"/>
<proteinExistence type="predicted"/>